<feature type="domain" description="DUF3108" evidence="1">
    <location>
        <begin position="49"/>
        <end position="242"/>
    </location>
</feature>
<reference evidence="2 3" key="1">
    <citation type="submission" date="2018-05" db="EMBL/GenBank/DDBJ databases">
        <title>Genomic Encyclopedia of Archaeal and Bacterial Type Strains, Phase II (KMG-II): from individual species to whole genera.</title>
        <authorList>
            <person name="Goeker M."/>
        </authorList>
    </citation>
    <scope>NUCLEOTIDE SEQUENCE [LARGE SCALE GENOMIC DNA]</scope>
    <source>
        <strain evidence="2 3">DSM 23514</strain>
    </source>
</reference>
<proteinExistence type="predicted"/>
<evidence type="ECO:0000313" key="3">
    <source>
        <dbReference type="Proteomes" id="UP000245667"/>
    </source>
</evidence>
<gene>
    <name evidence="2" type="ORF">LX92_04263</name>
</gene>
<dbReference type="InterPro" id="IPR049279">
    <property type="entry name" value="DUF3108-like"/>
</dbReference>
<evidence type="ECO:0000259" key="1">
    <source>
        <dbReference type="Pfam" id="PF21347"/>
    </source>
</evidence>
<dbReference type="Proteomes" id="UP000245667">
    <property type="component" value="Unassembled WGS sequence"/>
</dbReference>
<accession>A0A316DML6</accession>
<dbReference type="EMBL" id="QGGQ01000016">
    <property type="protein sequence ID" value="PWK18798.1"/>
    <property type="molecule type" value="Genomic_DNA"/>
</dbReference>
<comment type="caution">
    <text evidence="2">The sequence shown here is derived from an EMBL/GenBank/DDBJ whole genome shotgun (WGS) entry which is preliminary data.</text>
</comment>
<sequence length="247" mass="27802">MVFNTLYVTYKKNQHYLSMKKHLILFGITLIMSSFVTAQECSKYYPMIEGASFEYTNYNKKGKSQGISKYQVTQVETSGDVTKATMAIELIDEKGKEIYKTDYNFTCTGNMVTVDYKSLIPSSMFEQYEGLEMDVSGTDLELPNDLSVGQQLADANVSVKVSIGGMNMNTTIDLINRKVEKKESVSTPAGTFDCYVIYSENKMKAMMVNQTFPSRVWFAEGIGMIKQESFNQNGKSMGTTVLTKYSK</sequence>
<dbReference type="Gene3D" id="2.40.360.20">
    <property type="match status" value="1"/>
</dbReference>
<organism evidence="2 3">
    <name type="scientific">Maribacter polysiphoniae</name>
    <dbReference type="NCBI Taxonomy" id="429344"/>
    <lineage>
        <taxon>Bacteria</taxon>
        <taxon>Pseudomonadati</taxon>
        <taxon>Bacteroidota</taxon>
        <taxon>Flavobacteriia</taxon>
        <taxon>Flavobacteriales</taxon>
        <taxon>Flavobacteriaceae</taxon>
        <taxon>Maribacter</taxon>
    </lineage>
</organism>
<name>A0A316DML6_9FLAO</name>
<dbReference type="AlphaFoldDB" id="A0A316DML6"/>
<protein>
    <recommendedName>
        <fullName evidence="1">DUF3108 domain-containing protein</fullName>
    </recommendedName>
</protein>
<evidence type="ECO:0000313" key="2">
    <source>
        <dbReference type="EMBL" id="PWK18798.1"/>
    </source>
</evidence>
<dbReference type="Pfam" id="PF21347">
    <property type="entry name" value="DUF3108_like"/>
    <property type="match status" value="1"/>
</dbReference>